<accession>A0A212JA71</accession>
<keyword evidence="5 6" id="KW-0472">Membrane</keyword>
<dbReference type="PANTHER" id="PTHR47089:SF1">
    <property type="entry name" value="GUANOSINE ABC TRANSPORTER PERMEASE PROTEIN NUPP"/>
    <property type="match status" value="1"/>
</dbReference>
<comment type="subcellular location">
    <subcellularLocation>
        <location evidence="1">Cell membrane</location>
        <topology evidence="1">Multi-pass membrane protein</topology>
    </subcellularLocation>
</comment>
<dbReference type="EMBL" id="FLUN01000001">
    <property type="protein sequence ID" value="SBV96333.1"/>
    <property type="molecule type" value="Genomic_DNA"/>
</dbReference>
<keyword evidence="3 6" id="KW-0812">Transmembrane</keyword>
<evidence type="ECO:0000256" key="5">
    <source>
        <dbReference type="ARBA" id="ARBA00023136"/>
    </source>
</evidence>
<sequence>MSRGGKERKSFDIMNYFSAMRIFVAILISLLLVFVIIFFVSEDPVLAISKMMLGPLQTKRSFFNVVERAVPLMFTALALNISLRSGVFNIGSDGSFYMGAVVGAAIALKLQLPNIVHQTVAVLCAGIVGGIINMLPVIIERYTRIQATVLSIMFNSIFFYVGLSIVSAFLLDRSGTWGSEAFSDTAKFGNMIKGTSMHWGFLILVAAVIFIILLMEKSSFGYKVRVTGINPNFARSAGIKTGAVVLGAQFIGGTVAGVGGAVEMLGMYKRFQWQTQVSYVWDGLLVHMLANQNPILIPFTAFFIAYLRIGAEIMSRSTDLDPEVVAFLQGIVILLVASEKFLYPIKKRHEQKMALAEAEGANVEGA</sequence>
<evidence type="ECO:0000313" key="7">
    <source>
        <dbReference type="EMBL" id="SBV96333.1"/>
    </source>
</evidence>
<dbReference type="Pfam" id="PF02653">
    <property type="entry name" value="BPD_transp_2"/>
    <property type="match status" value="1"/>
</dbReference>
<keyword evidence="4 6" id="KW-1133">Transmembrane helix</keyword>
<evidence type="ECO:0000256" key="1">
    <source>
        <dbReference type="ARBA" id="ARBA00004651"/>
    </source>
</evidence>
<feature type="transmembrane region" description="Helical" evidence="6">
    <location>
        <begin position="150"/>
        <end position="171"/>
    </location>
</feature>
<evidence type="ECO:0000256" key="2">
    <source>
        <dbReference type="ARBA" id="ARBA00022475"/>
    </source>
</evidence>
<keyword evidence="2" id="KW-1003">Cell membrane</keyword>
<evidence type="ECO:0008006" key="8">
    <source>
        <dbReference type="Google" id="ProtNLM"/>
    </source>
</evidence>
<evidence type="ECO:0000256" key="6">
    <source>
        <dbReference type="SAM" id="Phobius"/>
    </source>
</evidence>
<protein>
    <recommendedName>
        <fullName evidence="8">ABC transporter permease</fullName>
    </recommendedName>
</protein>
<dbReference type="InterPro" id="IPR001851">
    <property type="entry name" value="ABC_transp_permease"/>
</dbReference>
<evidence type="ECO:0000256" key="4">
    <source>
        <dbReference type="ARBA" id="ARBA00022989"/>
    </source>
</evidence>
<dbReference type="PANTHER" id="PTHR47089">
    <property type="entry name" value="ABC TRANSPORTER, PERMEASE PROTEIN"/>
    <property type="match status" value="1"/>
</dbReference>
<feature type="transmembrane region" description="Helical" evidence="6">
    <location>
        <begin position="295"/>
        <end position="314"/>
    </location>
</feature>
<proteinExistence type="predicted"/>
<dbReference type="AlphaFoldDB" id="A0A212JA71"/>
<dbReference type="GO" id="GO:0022857">
    <property type="term" value="F:transmembrane transporter activity"/>
    <property type="evidence" value="ECO:0007669"/>
    <property type="project" value="InterPro"/>
</dbReference>
<evidence type="ECO:0000256" key="3">
    <source>
        <dbReference type="ARBA" id="ARBA00022692"/>
    </source>
</evidence>
<name>A0A212JA71_9FIRM</name>
<dbReference type="GO" id="GO:0005886">
    <property type="term" value="C:plasma membrane"/>
    <property type="evidence" value="ECO:0007669"/>
    <property type="project" value="UniProtKB-SubCell"/>
</dbReference>
<dbReference type="CDD" id="cd06580">
    <property type="entry name" value="TM_PBP1_transp_TpRbsC_like"/>
    <property type="match status" value="1"/>
</dbReference>
<feature type="transmembrane region" description="Helical" evidence="6">
    <location>
        <begin position="197"/>
        <end position="215"/>
    </location>
</feature>
<reference evidence="7" key="1">
    <citation type="submission" date="2016-04" db="EMBL/GenBank/DDBJ databases">
        <authorList>
            <person name="Evans L.H."/>
            <person name="Alamgir A."/>
            <person name="Owens N."/>
            <person name="Weber N.D."/>
            <person name="Virtaneva K."/>
            <person name="Barbian K."/>
            <person name="Babar A."/>
            <person name="Rosenke K."/>
        </authorList>
    </citation>
    <scope>NUCLEOTIDE SEQUENCE</scope>
    <source>
        <strain evidence="7">86</strain>
    </source>
</reference>
<gene>
    <name evidence="7" type="ORF">KL86CLO1_10763</name>
</gene>
<organism evidence="7">
    <name type="scientific">uncultured Eubacteriales bacterium</name>
    <dbReference type="NCBI Taxonomy" id="172733"/>
    <lineage>
        <taxon>Bacteria</taxon>
        <taxon>Bacillati</taxon>
        <taxon>Bacillota</taxon>
        <taxon>Clostridia</taxon>
        <taxon>Eubacteriales</taxon>
        <taxon>environmental samples</taxon>
    </lineage>
</organism>
<feature type="transmembrane region" description="Helical" evidence="6">
    <location>
        <begin position="21"/>
        <end position="41"/>
    </location>
</feature>
<feature type="transmembrane region" description="Helical" evidence="6">
    <location>
        <begin position="118"/>
        <end position="138"/>
    </location>
</feature>